<reference evidence="1 2" key="1">
    <citation type="submission" date="2023-03" db="EMBL/GenBank/DDBJ databases">
        <title>Draft assemblies of triclosan tolerant bacteria isolated from returned activated sludge.</title>
        <authorList>
            <person name="Van Hamelsveld S."/>
        </authorList>
    </citation>
    <scope>NUCLEOTIDE SEQUENCE [LARGE SCALE GENOMIC DNA]</scope>
    <source>
        <strain evidence="1 2">GW210010_S58</strain>
    </source>
</reference>
<comment type="caution">
    <text evidence="1">The sequence shown here is derived from an EMBL/GenBank/DDBJ whole genome shotgun (WGS) entry which is preliminary data.</text>
</comment>
<sequence>MQIEITEGAMDTDVEAARTIDDEMKAGLIAGTASSAMSVRRTRSGSELPSLKVCCRVPLLPGMTRNNLANVHTAKVRTGCCRYQSGTAAFQARIAS</sequence>
<dbReference type="EMBL" id="JARJLM010000281">
    <property type="protein sequence ID" value="MDF3834554.1"/>
    <property type="molecule type" value="Genomic_DNA"/>
</dbReference>
<name>A0ABT6APJ9_9BURK</name>
<evidence type="ECO:0000313" key="2">
    <source>
        <dbReference type="Proteomes" id="UP001216674"/>
    </source>
</evidence>
<accession>A0ABT6APJ9</accession>
<proteinExistence type="predicted"/>
<dbReference type="Proteomes" id="UP001216674">
    <property type="component" value="Unassembled WGS sequence"/>
</dbReference>
<protein>
    <submittedName>
        <fullName evidence="1">Uncharacterized protein</fullName>
    </submittedName>
</protein>
<dbReference type="RefSeq" id="WP_276265574.1">
    <property type="nucleotide sequence ID" value="NZ_JARJLM010000281.1"/>
</dbReference>
<gene>
    <name evidence="1" type="ORF">P3W85_16550</name>
</gene>
<keyword evidence="2" id="KW-1185">Reference proteome</keyword>
<organism evidence="1 2">
    <name type="scientific">Cupriavidus basilensis</name>
    <dbReference type="NCBI Taxonomy" id="68895"/>
    <lineage>
        <taxon>Bacteria</taxon>
        <taxon>Pseudomonadati</taxon>
        <taxon>Pseudomonadota</taxon>
        <taxon>Betaproteobacteria</taxon>
        <taxon>Burkholderiales</taxon>
        <taxon>Burkholderiaceae</taxon>
        <taxon>Cupriavidus</taxon>
    </lineage>
</organism>
<evidence type="ECO:0000313" key="1">
    <source>
        <dbReference type="EMBL" id="MDF3834554.1"/>
    </source>
</evidence>